<accession>A0A8E2AJX9</accession>
<dbReference type="AlphaFoldDB" id="A0A8E2AJX9"/>
<gene>
    <name evidence="3" type="ORF">OBBRIDRAFT_742835</name>
</gene>
<dbReference type="OrthoDB" id="2692947at2759"/>
<sequence>MDREDIISNVSDDSGGEEHDTRAVLEPAIRSVVDALGGYENSSYRLGDECYGCLKDLKKIWHKDDTDDERTVARIF</sequence>
<keyword evidence="4" id="KW-1185">Reference proteome</keyword>
<evidence type="ECO:0000313" key="3">
    <source>
        <dbReference type="EMBL" id="OCH83690.1"/>
    </source>
</evidence>
<dbReference type="EMBL" id="KV722866">
    <property type="protein sequence ID" value="OCH83690.1"/>
    <property type="molecule type" value="Genomic_DNA"/>
</dbReference>
<feature type="region of interest" description="Disordered" evidence="1">
    <location>
        <begin position="1"/>
        <end position="21"/>
    </location>
</feature>
<dbReference type="Pfam" id="PF04821">
    <property type="entry name" value="TIMELESS"/>
    <property type="match status" value="1"/>
</dbReference>
<dbReference type="Proteomes" id="UP000250043">
    <property type="component" value="Unassembled WGS sequence"/>
</dbReference>
<reference evidence="3 4" key="1">
    <citation type="submission" date="2016-07" db="EMBL/GenBank/DDBJ databases">
        <title>Draft genome of the white-rot fungus Obba rivulosa 3A-2.</title>
        <authorList>
            <consortium name="DOE Joint Genome Institute"/>
            <person name="Miettinen O."/>
            <person name="Riley R."/>
            <person name="Acob R."/>
            <person name="Barry K."/>
            <person name="Cullen D."/>
            <person name="De Vries R."/>
            <person name="Hainaut M."/>
            <person name="Hatakka A."/>
            <person name="Henrissat B."/>
            <person name="Hilden K."/>
            <person name="Kuo R."/>
            <person name="Labutti K."/>
            <person name="Lipzen A."/>
            <person name="Makela M.R."/>
            <person name="Sandor L."/>
            <person name="Spatafora J.W."/>
            <person name="Grigoriev I.V."/>
            <person name="Hibbett D.S."/>
        </authorList>
    </citation>
    <scope>NUCLEOTIDE SEQUENCE [LARGE SCALE GENOMIC DNA]</scope>
    <source>
        <strain evidence="3 4">3A-2</strain>
    </source>
</reference>
<proteinExistence type="predicted"/>
<evidence type="ECO:0000259" key="2">
    <source>
        <dbReference type="Pfam" id="PF04821"/>
    </source>
</evidence>
<protein>
    <recommendedName>
        <fullName evidence="2">Timeless N-terminal domain-containing protein</fullName>
    </recommendedName>
</protein>
<evidence type="ECO:0000256" key="1">
    <source>
        <dbReference type="SAM" id="MobiDB-lite"/>
    </source>
</evidence>
<evidence type="ECO:0000313" key="4">
    <source>
        <dbReference type="Proteomes" id="UP000250043"/>
    </source>
</evidence>
<feature type="domain" description="Timeless N-terminal" evidence="2">
    <location>
        <begin position="44"/>
        <end position="76"/>
    </location>
</feature>
<organism evidence="3 4">
    <name type="scientific">Obba rivulosa</name>
    <dbReference type="NCBI Taxonomy" id="1052685"/>
    <lineage>
        <taxon>Eukaryota</taxon>
        <taxon>Fungi</taxon>
        <taxon>Dikarya</taxon>
        <taxon>Basidiomycota</taxon>
        <taxon>Agaricomycotina</taxon>
        <taxon>Agaricomycetes</taxon>
        <taxon>Polyporales</taxon>
        <taxon>Gelatoporiaceae</taxon>
        <taxon>Obba</taxon>
    </lineage>
</organism>
<name>A0A8E2AJX9_9APHY</name>
<dbReference type="InterPro" id="IPR006906">
    <property type="entry name" value="Timeless_N"/>
</dbReference>